<dbReference type="Pfam" id="PF13613">
    <property type="entry name" value="HTH_Tnp_4"/>
    <property type="match status" value="1"/>
</dbReference>
<feature type="domain" description="Transposase Helix-turn-helix" evidence="2">
    <location>
        <begin position="151"/>
        <end position="199"/>
    </location>
</feature>
<sequence length="205" mass="23391">MFHFFSVPLKTPEKTIWCNKMGKVEGKVGFRVTKNTKVCHVHFKNEDVLKVPGDPAGMKDSTSTIRRENIRLKTELEKTKEELEATKDKMRKTTFSVSTIRNNDKLCKHYPGSPNLDRFRICYEFLRAGENGENVIMKDASGAKTRPGARTLCCEDQLFMVLLKLRTGYSNIHCGWLFNCDGSTVSRLVCSWINSLFIQFGSLPI</sequence>
<dbReference type="AlphaFoldDB" id="A0AAD9PS60"/>
<keyword evidence="4" id="KW-1185">Reference proteome</keyword>
<gene>
    <name evidence="3" type="ORF">P5673_031783</name>
</gene>
<dbReference type="InterPro" id="IPR038441">
    <property type="entry name" value="THAP_Znf_sf"/>
</dbReference>
<name>A0AAD9PS60_ACRCE</name>
<dbReference type="Gene3D" id="6.20.210.20">
    <property type="entry name" value="THAP domain"/>
    <property type="match status" value="1"/>
</dbReference>
<reference evidence="3" key="2">
    <citation type="journal article" date="2023" name="Science">
        <title>Genomic signatures of disease resistance in endangered staghorn corals.</title>
        <authorList>
            <person name="Vollmer S.V."/>
            <person name="Selwyn J.D."/>
            <person name="Despard B.A."/>
            <person name="Roesel C.L."/>
        </authorList>
    </citation>
    <scope>NUCLEOTIDE SEQUENCE</scope>
    <source>
        <strain evidence="3">K2</strain>
    </source>
</reference>
<protein>
    <recommendedName>
        <fullName evidence="2">Transposase Helix-turn-helix domain-containing protein</fullName>
    </recommendedName>
</protein>
<proteinExistence type="predicted"/>
<evidence type="ECO:0000313" key="4">
    <source>
        <dbReference type="Proteomes" id="UP001249851"/>
    </source>
</evidence>
<evidence type="ECO:0000256" key="1">
    <source>
        <dbReference type="SAM" id="Coils"/>
    </source>
</evidence>
<dbReference type="PANTHER" id="PTHR23080">
    <property type="entry name" value="THAP DOMAIN PROTEIN"/>
    <property type="match status" value="1"/>
</dbReference>
<comment type="caution">
    <text evidence="3">The sequence shown here is derived from an EMBL/GenBank/DDBJ whole genome shotgun (WGS) entry which is preliminary data.</text>
</comment>
<accession>A0AAD9PS60</accession>
<evidence type="ECO:0000259" key="2">
    <source>
        <dbReference type="Pfam" id="PF13613"/>
    </source>
</evidence>
<keyword evidence="1" id="KW-0175">Coiled coil</keyword>
<dbReference type="InterPro" id="IPR027805">
    <property type="entry name" value="Transposase_HTH_dom"/>
</dbReference>
<evidence type="ECO:0000313" key="3">
    <source>
        <dbReference type="EMBL" id="KAK2548084.1"/>
    </source>
</evidence>
<feature type="coiled-coil region" evidence="1">
    <location>
        <begin position="62"/>
        <end position="93"/>
    </location>
</feature>
<reference evidence="3" key="1">
    <citation type="journal article" date="2023" name="G3 (Bethesda)">
        <title>Whole genome assembly and annotation of the endangered Caribbean coral Acropora cervicornis.</title>
        <authorList>
            <person name="Selwyn J.D."/>
            <person name="Vollmer S.V."/>
        </authorList>
    </citation>
    <scope>NUCLEOTIDE SEQUENCE</scope>
    <source>
        <strain evidence="3">K2</strain>
    </source>
</reference>
<dbReference type="Proteomes" id="UP001249851">
    <property type="component" value="Unassembled WGS sequence"/>
</dbReference>
<dbReference type="EMBL" id="JARQWQ010000156">
    <property type="protein sequence ID" value="KAK2548084.1"/>
    <property type="molecule type" value="Genomic_DNA"/>
</dbReference>
<organism evidence="3 4">
    <name type="scientific">Acropora cervicornis</name>
    <name type="common">Staghorn coral</name>
    <dbReference type="NCBI Taxonomy" id="6130"/>
    <lineage>
        <taxon>Eukaryota</taxon>
        <taxon>Metazoa</taxon>
        <taxon>Cnidaria</taxon>
        <taxon>Anthozoa</taxon>
        <taxon>Hexacorallia</taxon>
        <taxon>Scleractinia</taxon>
        <taxon>Astrocoeniina</taxon>
        <taxon>Acroporidae</taxon>
        <taxon>Acropora</taxon>
    </lineage>
</organism>